<dbReference type="Gramene" id="ESR42628">
    <property type="protein sequence ID" value="ESR42628"/>
    <property type="gene ID" value="CICLE_v10013182mg"/>
</dbReference>
<dbReference type="Proteomes" id="UP000030687">
    <property type="component" value="Unassembled WGS sequence"/>
</dbReference>
<evidence type="ECO:0000313" key="2">
    <source>
        <dbReference type="Proteomes" id="UP000030687"/>
    </source>
</evidence>
<dbReference type="InParanoid" id="V4S5F0"/>
<accession>V4S5F0</accession>
<keyword evidence="2" id="KW-1185">Reference proteome</keyword>
<gene>
    <name evidence="1" type="ORF">CICLE_v10013182mg</name>
</gene>
<evidence type="ECO:0000313" key="1">
    <source>
        <dbReference type="EMBL" id="ESR42628.1"/>
    </source>
</evidence>
<dbReference type="EMBL" id="KI536861">
    <property type="protein sequence ID" value="ESR42628.1"/>
    <property type="molecule type" value="Genomic_DNA"/>
</dbReference>
<sequence>MVETGKFQNRVRVERIRPSSSRSVATTHGWTDRISLGSRSRLHLGVGSSRSRRCGRLTAHGWTGLTWQQQIASCGGWLQTCGLRLPCSVVTCLCLFSCLIVEL</sequence>
<reference evidence="1 2" key="1">
    <citation type="submission" date="2013-10" db="EMBL/GenBank/DDBJ databases">
        <authorList>
            <consortium name="International Citrus Genome Consortium"/>
            <person name="Jenkins J."/>
            <person name="Schmutz J."/>
            <person name="Prochnik S."/>
            <person name="Rokhsar D."/>
            <person name="Gmitter F."/>
            <person name="Ollitrault P."/>
            <person name="Machado M."/>
            <person name="Talon M."/>
            <person name="Wincker P."/>
            <person name="Jaillon O."/>
            <person name="Morgante M."/>
        </authorList>
    </citation>
    <scope>NUCLEOTIDE SEQUENCE</scope>
    <source>
        <strain evidence="2">cv. Clemenules</strain>
    </source>
</reference>
<protein>
    <submittedName>
        <fullName evidence="1">Uncharacterized protein</fullName>
    </submittedName>
</protein>
<name>V4S5F0_CITCL</name>
<organism evidence="1 2">
    <name type="scientific">Citrus clementina</name>
    <name type="common">Clementine</name>
    <name type="synonym">Citrus deliciosa x Citrus sinensis</name>
    <dbReference type="NCBI Taxonomy" id="85681"/>
    <lineage>
        <taxon>Eukaryota</taxon>
        <taxon>Viridiplantae</taxon>
        <taxon>Streptophyta</taxon>
        <taxon>Embryophyta</taxon>
        <taxon>Tracheophyta</taxon>
        <taxon>Spermatophyta</taxon>
        <taxon>Magnoliopsida</taxon>
        <taxon>eudicotyledons</taxon>
        <taxon>Gunneridae</taxon>
        <taxon>Pentapetalae</taxon>
        <taxon>rosids</taxon>
        <taxon>malvids</taxon>
        <taxon>Sapindales</taxon>
        <taxon>Rutaceae</taxon>
        <taxon>Aurantioideae</taxon>
        <taxon>Citrus</taxon>
    </lineage>
</organism>
<dbReference type="KEGG" id="cic:CICLE_v10013182mg"/>
<dbReference type="AlphaFoldDB" id="V4S5F0"/>
<proteinExistence type="predicted"/>